<organism evidence="5 6">
    <name type="scientific">Lentzea tibetensis</name>
    <dbReference type="NCBI Taxonomy" id="2591470"/>
    <lineage>
        <taxon>Bacteria</taxon>
        <taxon>Bacillati</taxon>
        <taxon>Actinomycetota</taxon>
        <taxon>Actinomycetes</taxon>
        <taxon>Pseudonocardiales</taxon>
        <taxon>Pseudonocardiaceae</taxon>
        <taxon>Lentzea</taxon>
    </lineage>
</organism>
<dbReference type="Proteomes" id="UP000316639">
    <property type="component" value="Unassembled WGS sequence"/>
</dbReference>
<comment type="caution">
    <text evidence="5">The sequence shown here is derived from an EMBL/GenBank/DDBJ whole genome shotgun (WGS) entry which is preliminary data.</text>
</comment>
<dbReference type="PANTHER" id="PTHR24276">
    <property type="entry name" value="POLYSERASE-RELATED"/>
    <property type="match status" value="1"/>
</dbReference>
<evidence type="ECO:0000256" key="3">
    <source>
        <dbReference type="SAM" id="SignalP"/>
    </source>
</evidence>
<dbReference type="RefSeq" id="WP_146355324.1">
    <property type="nucleotide sequence ID" value="NZ_VOBR01000017.1"/>
</dbReference>
<feature type="domain" description="Peptidase S1" evidence="4">
    <location>
        <begin position="37"/>
        <end position="284"/>
    </location>
</feature>
<dbReference type="SUPFAM" id="SSF50494">
    <property type="entry name" value="Trypsin-like serine proteases"/>
    <property type="match status" value="1"/>
</dbReference>
<reference evidence="5 6" key="1">
    <citation type="submission" date="2019-07" db="EMBL/GenBank/DDBJ databases">
        <title>Lentzea xizangensis sp. nov., isolated from Qinghai-Tibetan Plateau Soils.</title>
        <authorList>
            <person name="Huang J."/>
        </authorList>
    </citation>
    <scope>NUCLEOTIDE SEQUENCE [LARGE SCALE GENOMIC DNA]</scope>
    <source>
        <strain evidence="5 6">FXJ1.1311</strain>
    </source>
</reference>
<keyword evidence="2" id="KW-1015">Disulfide bond</keyword>
<feature type="chain" id="PRO_5022034185" evidence="3">
    <location>
        <begin position="37"/>
        <end position="284"/>
    </location>
</feature>
<dbReference type="InterPro" id="IPR001254">
    <property type="entry name" value="Trypsin_dom"/>
</dbReference>
<dbReference type="InterPro" id="IPR001314">
    <property type="entry name" value="Peptidase_S1A"/>
</dbReference>
<dbReference type="InterPro" id="IPR043504">
    <property type="entry name" value="Peptidase_S1_PA_chymotrypsin"/>
</dbReference>
<dbReference type="AlphaFoldDB" id="A0A563EP28"/>
<keyword evidence="5" id="KW-0378">Hydrolase</keyword>
<evidence type="ECO:0000313" key="6">
    <source>
        <dbReference type="Proteomes" id="UP000316639"/>
    </source>
</evidence>
<evidence type="ECO:0000256" key="1">
    <source>
        <dbReference type="ARBA" id="ARBA00007664"/>
    </source>
</evidence>
<dbReference type="OrthoDB" id="3657335at2"/>
<name>A0A563EP28_9PSEU</name>
<feature type="signal peptide" evidence="3">
    <location>
        <begin position="1"/>
        <end position="36"/>
    </location>
</feature>
<dbReference type="PRINTS" id="PR00722">
    <property type="entry name" value="CHYMOTRYPSIN"/>
</dbReference>
<dbReference type="GO" id="GO:0004252">
    <property type="term" value="F:serine-type endopeptidase activity"/>
    <property type="evidence" value="ECO:0007669"/>
    <property type="project" value="InterPro"/>
</dbReference>
<dbReference type="CDD" id="cd00190">
    <property type="entry name" value="Tryp_SPc"/>
    <property type="match status" value="1"/>
</dbReference>
<keyword evidence="6" id="KW-1185">Reference proteome</keyword>
<dbReference type="EMBL" id="VOBR01000017">
    <property type="protein sequence ID" value="TWP49099.1"/>
    <property type="molecule type" value="Genomic_DNA"/>
</dbReference>
<keyword evidence="5" id="KW-0645">Protease</keyword>
<dbReference type="SMART" id="SM00020">
    <property type="entry name" value="Tryp_SPc"/>
    <property type="match status" value="1"/>
</dbReference>
<dbReference type="Pfam" id="PF00089">
    <property type="entry name" value="Trypsin"/>
    <property type="match status" value="1"/>
</dbReference>
<evidence type="ECO:0000256" key="2">
    <source>
        <dbReference type="ARBA" id="ARBA00023157"/>
    </source>
</evidence>
<dbReference type="Gene3D" id="2.40.10.10">
    <property type="entry name" value="Trypsin-like serine proteases"/>
    <property type="match status" value="1"/>
</dbReference>
<evidence type="ECO:0000259" key="4">
    <source>
        <dbReference type="PROSITE" id="PS50240"/>
    </source>
</evidence>
<protein>
    <submittedName>
        <fullName evidence="5">Serine protease</fullName>
    </submittedName>
</protein>
<dbReference type="PANTHER" id="PTHR24276:SF98">
    <property type="entry name" value="FI18310P1-RELATED"/>
    <property type="match status" value="1"/>
</dbReference>
<comment type="similarity">
    <text evidence="1">Belongs to the peptidase S1 family.</text>
</comment>
<dbReference type="InterPro" id="IPR009003">
    <property type="entry name" value="Peptidase_S1_PA"/>
</dbReference>
<dbReference type="PROSITE" id="PS50240">
    <property type="entry name" value="TRYPSIN_DOM"/>
    <property type="match status" value="1"/>
</dbReference>
<dbReference type="InterPro" id="IPR050430">
    <property type="entry name" value="Peptidase_S1"/>
</dbReference>
<proteinExistence type="inferred from homology"/>
<keyword evidence="3" id="KW-0732">Signal</keyword>
<accession>A0A563EP28</accession>
<evidence type="ECO:0000313" key="5">
    <source>
        <dbReference type="EMBL" id="TWP49099.1"/>
    </source>
</evidence>
<sequence length="284" mass="30212">MTRIRDVERTRFRAPVKRALIAAVALVGLAPGTAQAIYGGEEAAEPYSFMASMQFKTSEGVQHWCGATLIAPQWVVTAKHCMLYLPTAGTPLPKPSDVQVRVGSLDRTTGGDLVDVTEFVVHGKPISPDPTAPQDTRGTDIALLKLARPVSAQPVEIADSPAVTDVRLLGWGYNCQQPRGHGCTLPTALRQLDTRTLPREGCVSAKPGDAIIADREICQAATPSGESIRPHDSGSPMVVRAGSGWRLIGAASGPVQQGADTDGTGPNIYTDVTAYRSWIAEHVR</sequence>
<dbReference type="GO" id="GO:0006508">
    <property type="term" value="P:proteolysis"/>
    <property type="evidence" value="ECO:0007669"/>
    <property type="project" value="UniProtKB-KW"/>
</dbReference>
<gene>
    <name evidence="5" type="ORF">FKR81_25865</name>
</gene>